<dbReference type="GO" id="GO:0070929">
    <property type="term" value="P:trans-translation"/>
    <property type="evidence" value="ECO:0007669"/>
    <property type="project" value="UniProtKB-UniRule"/>
</dbReference>
<dbReference type="Proteomes" id="UP000031518">
    <property type="component" value="Unassembled WGS sequence"/>
</dbReference>
<dbReference type="GO" id="GO:0070930">
    <property type="term" value="P:trans-translation-dependent protein tagging"/>
    <property type="evidence" value="ECO:0007669"/>
    <property type="project" value="TreeGrafter"/>
</dbReference>
<evidence type="ECO:0000256" key="3">
    <source>
        <dbReference type="HAMAP-Rule" id="MF_00023"/>
    </source>
</evidence>
<evidence type="ECO:0000313" key="5">
    <source>
        <dbReference type="Proteomes" id="UP000031518"/>
    </source>
</evidence>
<dbReference type="Pfam" id="PF01668">
    <property type="entry name" value="SmpB"/>
    <property type="match status" value="1"/>
</dbReference>
<name>A0A0B6WXW9_9BACT</name>
<dbReference type="InterPro" id="IPR020081">
    <property type="entry name" value="SsrA-bd_prot_CS"/>
</dbReference>
<dbReference type="GO" id="GO:0005829">
    <property type="term" value="C:cytosol"/>
    <property type="evidence" value="ECO:0007669"/>
    <property type="project" value="TreeGrafter"/>
</dbReference>
<dbReference type="InterPro" id="IPR023620">
    <property type="entry name" value="SmpB"/>
</dbReference>
<dbReference type="PANTHER" id="PTHR30308">
    <property type="entry name" value="TMRNA-BINDING COMPONENT OF TRANS-TRANSLATION TAGGING COMPLEX"/>
    <property type="match status" value="1"/>
</dbReference>
<comment type="subcellular location">
    <subcellularLocation>
        <location evidence="3">Cytoplasm</location>
    </subcellularLocation>
    <text evidence="3">The tmRNA-SmpB complex associates with stalled 70S ribosomes.</text>
</comment>
<evidence type="ECO:0000256" key="2">
    <source>
        <dbReference type="ARBA" id="ARBA00022884"/>
    </source>
</evidence>
<dbReference type="HAMAP" id="MF_00023">
    <property type="entry name" value="SmpB"/>
    <property type="match status" value="1"/>
</dbReference>
<evidence type="ECO:0000313" key="4">
    <source>
        <dbReference type="EMBL" id="CDM65971.1"/>
    </source>
</evidence>
<dbReference type="InterPro" id="IPR000037">
    <property type="entry name" value="SsrA-bd_prot"/>
</dbReference>
<dbReference type="GO" id="GO:0003723">
    <property type="term" value="F:RNA binding"/>
    <property type="evidence" value="ECO:0007669"/>
    <property type="project" value="UniProtKB-UniRule"/>
</dbReference>
<dbReference type="SUPFAM" id="SSF74982">
    <property type="entry name" value="Small protein B (SmpB)"/>
    <property type="match status" value="1"/>
</dbReference>
<accession>A0A0B6WXW9</accession>
<comment type="function">
    <text evidence="3">Required for rescue of stalled ribosomes mediated by trans-translation. Binds to transfer-messenger RNA (tmRNA), required for stable association of tmRNA with ribosomes. tmRNA and SmpB together mimic tRNA shape, replacing the anticodon stem-loop with SmpB. tmRNA is encoded by the ssrA gene; the 2 termini fold to resemble tRNA(Ala) and it encodes a 'tag peptide', a short internal open reading frame. During trans-translation Ala-aminoacylated tmRNA acts like a tRNA, entering the A-site of stalled ribosomes, displacing the stalled mRNA. The ribosome then switches to translate the ORF on the tmRNA; the nascent peptide is terminated with the 'tag peptide' encoded by the tmRNA and targeted for degradation. The ribosome is freed to recommence translation, which seems to be the essential function of trans-translation.</text>
</comment>
<evidence type="ECO:0000256" key="1">
    <source>
        <dbReference type="ARBA" id="ARBA00022490"/>
    </source>
</evidence>
<reference evidence="4 5" key="1">
    <citation type="submission" date="2013-12" db="EMBL/GenBank/DDBJ databases">
        <authorList>
            <person name="Stott M."/>
        </authorList>
    </citation>
    <scope>NUCLEOTIDE SEQUENCE [LARGE SCALE GENOMIC DNA]</scope>
    <source>
        <strain evidence="4 5">K22</strain>
    </source>
</reference>
<dbReference type="CDD" id="cd09294">
    <property type="entry name" value="SmpB"/>
    <property type="match status" value="1"/>
</dbReference>
<reference evidence="4 5" key="2">
    <citation type="submission" date="2015-01" db="EMBL/GenBank/DDBJ databases">
        <title>Complete genome sequence of Pyrinomonas methylaliphatogenes type strain K22T.</title>
        <authorList>
            <person name="Lee K.C.Y."/>
            <person name="Power J.F."/>
            <person name="Dunfield P.F."/>
            <person name="Morgan X.C."/>
            <person name="Huttenhower C."/>
            <person name="Stott M.B."/>
        </authorList>
    </citation>
    <scope>NUCLEOTIDE SEQUENCE [LARGE SCALE GENOMIC DNA]</scope>
    <source>
        <strain evidence="4 5">K22</strain>
    </source>
</reference>
<dbReference type="EMBL" id="CBXV010000007">
    <property type="protein sequence ID" value="CDM65971.1"/>
    <property type="molecule type" value="Genomic_DNA"/>
</dbReference>
<proteinExistence type="inferred from homology"/>
<comment type="similarity">
    <text evidence="3">Belongs to the SmpB family.</text>
</comment>
<sequence length="189" mass="21731">MSSTSALDWRVFEGTLDQSVWRSVRHQVTGVGEMADEEKVVVTNRAALHDYHILDRYEAGIALTGTEVKSVRNGQIQLKDSYVAIRDGEAWLFNAHISPYAHGNRLNHDPLRARKLLLHRHEIDRLAKAASVRGMTLVPTRVYLKRGRIKLEIGVARGKKLYDKRETEMRRTLEREARAQLKHRTIKSQ</sequence>
<dbReference type="PANTHER" id="PTHR30308:SF2">
    <property type="entry name" value="SSRA-BINDING PROTEIN"/>
    <property type="match status" value="1"/>
</dbReference>
<dbReference type="NCBIfam" id="TIGR00086">
    <property type="entry name" value="smpB"/>
    <property type="match status" value="1"/>
</dbReference>
<gene>
    <name evidence="3" type="primary">smpB</name>
    <name evidence="4" type="ORF">PYK22_01980</name>
</gene>
<keyword evidence="1 3" id="KW-0963">Cytoplasm</keyword>
<dbReference type="AlphaFoldDB" id="A0A0B6WXW9"/>
<keyword evidence="5" id="KW-1185">Reference proteome</keyword>
<dbReference type="STRING" id="454194.PYK22_01980"/>
<dbReference type="NCBIfam" id="NF003843">
    <property type="entry name" value="PRK05422.1"/>
    <property type="match status" value="1"/>
</dbReference>
<dbReference type="PROSITE" id="PS01317">
    <property type="entry name" value="SSRP"/>
    <property type="match status" value="1"/>
</dbReference>
<protein>
    <recommendedName>
        <fullName evidence="3">SsrA-binding protein</fullName>
    </recommendedName>
    <alternativeName>
        <fullName evidence="3">Small protein B</fullName>
    </alternativeName>
</protein>
<keyword evidence="2 3" id="KW-0694">RNA-binding</keyword>
<organism evidence="4 5">
    <name type="scientific">Pyrinomonas methylaliphatogenes</name>
    <dbReference type="NCBI Taxonomy" id="454194"/>
    <lineage>
        <taxon>Bacteria</taxon>
        <taxon>Pseudomonadati</taxon>
        <taxon>Acidobacteriota</taxon>
        <taxon>Blastocatellia</taxon>
        <taxon>Blastocatellales</taxon>
        <taxon>Pyrinomonadaceae</taxon>
        <taxon>Pyrinomonas</taxon>
    </lineage>
</organism>
<dbReference type="Gene3D" id="2.40.280.10">
    <property type="match status" value="1"/>
</dbReference>